<dbReference type="EMBL" id="JH159154">
    <property type="protein sequence ID" value="EGZ18767.1"/>
    <property type="molecule type" value="Genomic_DNA"/>
</dbReference>
<dbReference type="Proteomes" id="UP000002640">
    <property type="component" value="Unassembled WGS sequence"/>
</dbReference>
<reference evidence="3 4" key="1">
    <citation type="journal article" date="2006" name="Science">
        <title>Phytophthora genome sequences uncover evolutionary origins and mechanisms of pathogenesis.</title>
        <authorList>
            <person name="Tyler B.M."/>
            <person name="Tripathy S."/>
            <person name="Zhang X."/>
            <person name="Dehal P."/>
            <person name="Jiang R.H."/>
            <person name="Aerts A."/>
            <person name="Arredondo F.D."/>
            <person name="Baxter L."/>
            <person name="Bensasson D."/>
            <person name="Beynon J.L."/>
            <person name="Chapman J."/>
            <person name="Damasceno C.M."/>
            <person name="Dorrance A.E."/>
            <person name="Dou D."/>
            <person name="Dickerman A.W."/>
            <person name="Dubchak I.L."/>
            <person name="Garbelotto M."/>
            <person name="Gijzen M."/>
            <person name="Gordon S.G."/>
            <person name="Govers F."/>
            <person name="Grunwald N.J."/>
            <person name="Huang W."/>
            <person name="Ivors K.L."/>
            <person name="Jones R.W."/>
            <person name="Kamoun S."/>
            <person name="Krampis K."/>
            <person name="Lamour K.H."/>
            <person name="Lee M.K."/>
            <person name="McDonald W.H."/>
            <person name="Medina M."/>
            <person name="Meijer H.J."/>
            <person name="Nordberg E.K."/>
            <person name="Maclean D.J."/>
            <person name="Ospina-Giraldo M.D."/>
            <person name="Morris P.F."/>
            <person name="Phuntumart V."/>
            <person name="Putnam N.H."/>
            <person name="Rash S."/>
            <person name="Rose J.K."/>
            <person name="Sakihama Y."/>
            <person name="Salamov A.A."/>
            <person name="Savidor A."/>
            <person name="Scheuring C.F."/>
            <person name="Smith B.M."/>
            <person name="Sobral B.W."/>
            <person name="Terry A."/>
            <person name="Torto-Alalibo T.A."/>
            <person name="Win J."/>
            <person name="Xu Z."/>
            <person name="Zhang H."/>
            <person name="Grigoriev I.V."/>
            <person name="Rokhsar D.S."/>
            <person name="Boore J.L."/>
        </authorList>
    </citation>
    <scope>NUCLEOTIDE SEQUENCE [LARGE SCALE GENOMIC DNA]</scope>
    <source>
        <strain evidence="3 4">P6497</strain>
    </source>
</reference>
<organism evidence="3 4">
    <name type="scientific">Phytophthora sojae (strain P6497)</name>
    <name type="common">Soybean stem and root rot agent</name>
    <name type="synonym">Phytophthora megasperma f. sp. glycines</name>
    <dbReference type="NCBI Taxonomy" id="1094619"/>
    <lineage>
        <taxon>Eukaryota</taxon>
        <taxon>Sar</taxon>
        <taxon>Stramenopiles</taxon>
        <taxon>Oomycota</taxon>
        <taxon>Peronosporomycetes</taxon>
        <taxon>Peronosporales</taxon>
        <taxon>Peronosporaceae</taxon>
        <taxon>Phytophthora</taxon>
    </lineage>
</organism>
<feature type="region of interest" description="Disordered" evidence="2">
    <location>
        <begin position="1"/>
        <end position="64"/>
    </location>
</feature>
<dbReference type="OMA" id="WQRFMKL"/>
<dbReference type="GeneID" id="20648785"/>
<dbReference type="RefSeq" id="XP_009527825.1">
    <property type="nucleotide sequence ID" value="XM_009529530.1"/>
</dbReference>
<accession>G4ZID1</accession>
<evidence type="ECO:0000256" key="1">
    <source>
        <dbReference type="SAM" id="Coils"/>
    </source>
</evidence>
<dbReference type="SMR" id="G4ZID1"/>
<evidence type="ECO:0000256" key="2">
    <source>
        <dbReference type="SAM" id="MobiDB-lite"/>
    </source>
</evidence>
<evidence type="ECO:0000313" key="3">
    <source>
        <dbReference type="EMBL" id="EGZ18767.1"/>
    </source>
</evidence>
<gene>
    <name evidence="3" type="ORF">PHYSODRAFT_346386</name>
</gene>
<keyword evidence="4" id="KW-1185">Reference proteome</keyword>
<dbReference type="KEGG" id="psoj:PHYSODRAFT_346386"/>
<keyword evidence="1" id="KW-0175">Coiled coil</keyword>
<protein>
    <submittedName>
        <fullName evidence="3">Uncharacterized protein</fullName>
    </submittedName>
</protein>
<dbReference type="AlphaFoldDB" id="G4ZID1"/>
<feature type="coiled-coil region" evidence="1">
    <location>
        <begin position="69"/>
        <end position="100"/>
    </location>
</feature>
<dbReference type="InParanoid" id="G4ZID1"/>
<sequence>MERLEPLLELELSPVQKKMARPKTPPSPGDGDKGGNPLKPKSRRLPADVRRARHRDRMQRQRLAEKKSIELKRVEVERLTRELEQAIKKLSSQLKSLREGDEGRGVEAFPSLEEEDTYLKLLEGAEEEEQDQDWKGQSTAARLIQQRYLSLVLQQETITEENRRLTDRFREWQRFMKLLGVEHERLPKYGDAARAIEVDELQQQEGGGEGRWVVFSEDEPVIYYQPLARDTCHELAFRGYQKMQEVLGGLGARKLYNEAFGWKVYFSMHEEGQFESRTVRMQHRFTKRISAVDANGQRITGDTLASATWHIIRTPELYTQMYRQPMTSRILQKADEHTSVLMRTFPDQNAVMRLRFVCMVIQVEDCVIDSTPDLMGFSWKSDTRRRVTLLSSILDPSKCFPRATTHTPNPTAEWMREGMSYLSFTEIDDENSIEIEYGGLMNVGSETATCTGLPFVCMNMGEALVRWEQLVTPTRTLSITEK</sequence>
<evidence type="ECO:0000313" key="4">
    <source>
        <dbReference type="Proteomes" id="UP000002640"/>
    </source>
</evidence>
<proteinExistence type="predicted"/>
<name>G4ZID1_PHYSP</name>